<gene>
    <name evidence="5" type="ORF">KBY27_12345</name>
</gene>
<reference evidence="5" key="1">
    <citation type="journal article" date="2021" name="Environ. Microbiol.">
        <title>Cryptic niche differentiation of novel sediment ecotypes of Rugeria pomeroyi correlates with nitrate respiration.</title>
        <authorList>
            <person name="Lin X."/>
            <person name="McNichol J."/>
            <person name="Chu X."/>
            <person name="Qian Y."/>
            <person name="Luo H."/>
        </authorList>
    </citation>
    <scope>NUCLEOTIDE SEQUENCE</scope>
    <source>
        <strain evidence="5">SZCCDBB064</strain>
    </source>
</reference>
<sequence length="326" mass="35910">MKNSLHAFSSFVSEIHDRVRTDDAEGLARWAVGELSETLGFDAAWYGWADINPEGVVVHANATVNLPDDFYDTWLTIADDDLLAEKFLKDPSGIATYSRSGPHQTEGMVHLADTYGLTKLATAMHMRPGRIASFYLSSYRTGRHVRDWSETEQQFLQCAVDQLSEAMKLSTAEPGRGESAGSVTIFVNENGIGILGLGNLRDQLGALWPEWKDDLLPEHLRRLVKTPGEYIMTERDMVVTCEEAPGLGGMGLRKLTLRRLSPLDLLTHREREVARVLAAGKSHKEAARILGVAPATIRNQTQAIYAKLGVGNRASLSSLLHSSRGI</sequence>
<evidence type="ECO:0000256" key="1">
    <source>
        <dbReference type="ARBA" id="ARBA00023015"/>
    </source>
</evidence>
<dbReference type="GO" id="GO:0006355">
    <property type="term" value="P:regulation of DNA-templated transcription"/>
    <property type="evidence" value="ECO:0007669"/>
    <property type="project" value="InterPro"/>
</dbReference>
<organism evidence="5 6">
    <name type="scientific">Ruegeria pomeroyi</name>
    <dbReference type="NCBI Taxonomy" id="89184"/>
    <lineage>
        <taxon>Bacteria</taxon>
        <taxon>Pseudomonadati</taxon>
        <taxon>Pseudomonadota</taxon>
        <taxon>Alphaproteobacteria</taxon>
        <taxon>Rhodobacterales</taxon>
        <taxon>Roseobacteraceae</taxon>
        <taxon>Ruegeria</taxon>
    </lineage>
</organism>
<dbReference type="InterPro" id="IPR000792">
    <property type="entry name" value="Tscrpt_reg_LuxR_C"/>
</dbReference>
<dbReference type="PANTHER" id="PTHR44688:SF16">
    <property type="entry name" value="DNA-BINDING TRANSCRIPTIONAL ACTIVATOR DEVR_DOSR"/>
    <property type="match status" value="1"/>
</dbReference>
<evidence type="ECO:0000313" key="6">
    <source>
        <dbReference type="Proteomes" id="UP000813672"/>
    </source>
</evidence>
<dbReference type="PROSITE" id="PS50043">
    <property type="entry name" value="HTH_LUXR_2"/>
    <property type="match status" value="1"/>
</dbReference>
<keyword evidence="1" id="KW-0805">Transcription regulation</keyword>
<protein>
    <submittedName>
        <fullName evidence="5">Helix-turn-helix transcriptional regulator</fullName>
    </submittedName>
</protein>
<dbReference type="InterPro" id="IPR036388">
    <property type="entry name" value="WH-like_DNA-bd_sf"/>
</dbReference>
<dbReference type="Pfam" id="PF00196">
    <property type="entry name" value="GerE"/>
    <property type="match status" value="1"/>
</dbReference>
<feature type="domain" description="HTH luxR-type" evidence="4">
    <location>
        <begin position="259"/>
        <end position="324"/>
    </location>
</feature>
<dbReference type="AlphaFoldDB" id="A0A9Q3ZMM1"/>
<dbReference type="EMBL" id="JAGQAF010000007">
    <property type="protein sequence ID" value="MCE8538243.1"/>
    <property type="molecule type" value="Genomic_DNA"/>
</dbReference>
<dbReference type="RefSeq" id="WP_234143752.1">
    <property type="nucleotide sequence ID" value="NZ_JAGQAF010000007.1"/>
</dbReference>
<evidence type="ECO:0000313" key="5">
    <source>
        <dbReference type="EMBL" id="MCE8538243.1"/>
    </source>
</evidence>
<evidence type="ECO:0000256" key="3">
    <source>
        <dbReference type="ARBA" id="ARBA00023163"/>
    </source>
</evidence>
<dbReference type="Gene3D" id="1.10.10.10">
    <property type="entry name" value="Winged helix-like DNA-binding domain superfamily/Winged helix DNA-binding domain"/>
    <property type="match status" value="1"/>
</dbReference>
<evidence type="ECO:0000256" key="2">
    <source>
        <dbReference type="ARBA" id="ARBA00023125"/>
    </source>
</evidence>
<dbReference type="SUPFAM" id="SSF46894">
    <property type="entry name" value="C-terminal effector domain of the bipartite response regulators"/>
    <property type="match status" value="1"/>
</dbReference>
<dbReference type="GO" id="GO:0003677">
    <property type="term" value="F:DNA binding"/>
    <property type="evidence" value="ECO:0007669"/>
    <property type="project" value="UniProtKB-KW"/>
</dbReference>
<comment type="caution">
    <text evidence="5">The sequence shown here is derived from an EMBL/GenBank/DDBJ whole genome shotgun (WGS) entry which is preliminary data.</text>
</comment>
<dbReference type="SMART" id="SM00421">
    <property type="entry name" value="HTH_LUXR"/>
    <property type="match status" value="1"/>
</dbReference>
<keyword evidence="3" id="KW-0804">Transcription</keyword>
<proteinExistence type="predicted"/>
<keyword evidence="2" id="KW-0238">DNA-binding</keyword>
<evidence type="ECO:0000259" key="4">
    <source>
        <dbReference type="PROSITE" id="PS50043"/>
    </source>
</evidence>
<dbReference type="PRINTS" id="PR00038">
    <property type="entry name" value="HTHLUXR"/>
</dbReference>
<accession>A0A9Q3ZMM1</accession>
<name>A0A9Q3ZMM1_9RHOB</name>
<dbReference type="InterPro" id="IPR016032">
    <property type="entry name" value="Sig_transdc_resp-reg_C-effctor"/>
</dbReference>
<dbReference type="Proteomes" id="UP000813672">
    <property type="component" value="Unassembled WGS sequence"/>
</dbReference>
<dbReference type="PANTHER" id="PTHR44688">
    <property type="entry name" value="DNA-BINDING TRANSCRIPTIONAL ACTIVATOR DEVR_DOSR"/>
    <property type="match status" value="1"/>
</dbReference>
<dbReference type="CDD" id="cd06170">
    <property type="entry name" value="LuxR_C_like"/>
    <property type="match status" value="1"/>
</dbReference>